<gene>
    <name evidence="1" type="ORF">BEI59_26930</name>
</gene>
<sequence>MKKKDIKLTEDTIQNIQIMAPMLNDRQQAIVFGMILGMVPDQTDLQPQLEAENRKLQEV</sequence>
<dbReference type="OrthoDB" id="9911012at2"/>
<dbReference type="Proteomes" id="UP000094271">
    <property type="component" value="Unassembled WGS sequence"/>
</dbReference>
<comment type="caution">
    <text evidence="1">The sequence shown here is derived from an EMBL/GenBank/DDBJ whole genome shotgun (WGS) entry which is preliminary data.</text>
</comment>
<evidence type="ECO:0000313" key="1">
    <source>
        <dbReference type="EMBL" id="ODR45378.1"/>
    </source>
</evidence>
<accession>A0A1E3UAC3</accession>
<dbReference type="AlphaFoldDB" id="A0A1E3UAC3"/>
<dbReference type="RefSeq" id="WP_069432124.1">
    <property type="nucleotide sequence ID" value="NZ_MEHA01000027.1"/>
</dbReference>
<proteinExistence type="predicted"/>
<organism evidence="1 2">
    <name type="scientific">Eisenbergiella tayi</name>
    <dbReference type="NCBI Taxonomy" id="1432052"/>
    <lineage>
        <taxon>Bacteria</taxon>
        <taxon>Bacillati</taxon>
        <taxon>Bacillota</taxon>
        <taxon>Clostridia</taxon>
        <taxon>Lachnospirales</taxon>
        <taxon>Lachnospiraceae</taxon>
        <taxon>Eisenbergiella</taxon>
    </lineage>
</organism>
<name>A0A1E3UAC3_9FIRM</name>
<protein>
    <submittedName>
        <fullName evidence="1">Uncharacterized protein</fullName>
    </submittedName>
</protein>
<evidence type="ECO:0000313" key="2">
    <source>
        <dbReference type="Proteomes" id="UP000094271"/>
    </source>
</evidence>
<reference evidence="1 2" key="1">
    <citation type="submission" date="2016-08" db="EMBL/GenBank/DDBJ databases">
        <authorList>
            <person name="Seilhamer J.J."/>
        </authorList>
    </citation>
    <scope>NUCLEOTIDE SEQUENCE [LARGE SCALE GENOMIC DNA]</scope>
    <source>
        <strain evidence="1 2">NML150140-1</strain>
    </source>
</reference>
<dbReference type="EMBL" id="MEHA01000027">
    <property type="protein sequence ID" value="ODR45378.1"/>
    <property type="molecule type" value="Genomic_DNA"/>
</dbReference>